<organism evidence="4 5">
    <name type="scientific">Candidatus Woesebacteria bacterium RIFCSPLOWO2_01_FULL_39_10b</name>
    <dbReference type="NCBI Taxonomy" id="1802517"/>
    <lineage>
        <taxon>Bacteria</taxon>
        <taxon>Candidatus Woeseibacteriota</taxon>
    </lineage>
</organism>
<dbReference type="InterPro" id="IPR001296">
    <property type="entry name" value="Glyco_trans_1"/>
</dbReference>
<dbReference type="Pfam" id="PF13439">
    <property type="entry name" value="Glyco_transf_4"/>
    <property type="match status" value="1"/>
</dbReference>
<comment type="caution">
    <text evidence="4">The sequence shown here is derived from an EMBL/GenBank/DDBJ whole genome shotgun (WGS) entry which is preliminary data.</text>
</comment>
<dbReference type="CDD" id="cd03809">
    <property type="entry name" value="GT4_MtfB-like"/>
    <property type="match status" value="1"/>
</dbReference>
<proteinExistence type="predicted"/>
<evidence type="ECO:0000259" key="3">
    <source>
        <dbReference type="Pfam" id="PF13439"/>
    </source>
</evidence>
<evidence type="ECO:0000256" key="1">
    <source>
        <dbReference type="ARBA" id="ARBA00022679"/>
    </source>
</evidence>
<evidence type="ECO:0008006" key="6">
    <source>
        <dbReference type="Google" id="ProtNLM"/>
    </source>
</evidence>
<gene>
    <name evidence="4" type="ORF">A2892_02090</name>
</gene>
<sequence>MSKKSELLIGVDGNEANLIQNRVGSNQAVFGLLNGLSNVDKFNEYVIYLASLPLPDMPISSGQWHYRVIPPAKMWTQWRLPLDLYTHTPKPDIFLSPSHYAPRFSPVPNVVIIADLGYLKFPQFYTKKDYWQLKNWTEYSIKKSVHIIAVSETTKKDLIEYYKIPPTKISVIYHGYDKNLYRKMENKSKVSNVLKKYCITKPYILFLGSLRPTKNIERLIEAFSMLKNKETKLVLAGKKGWMYASVFKKISELKLGMRVVFTDYVPSEDLPYIISGTEVFTLPSLYEGFGIPVIEAMACGVPTLVSNVGSLPEVVQDASVIVDPFSVEEIANGIDTAVKKRNVLIDKGFRRIKYFDWKDSARKTLRILEEAART</sequence>
<dbReference type="PANTHER" id="PTHR46401:SF2">
    <property type="entry name" value="GLYCOSYLTRANSFERASE WBBK-RELATED"/>
    <property type="match status" value="1"/>
</dbReference>
<dbReference type="STRING" id="1802517.A2892_02090"/>
<dbReference type="GO" id="GO:0016757">
    <property type="term" value="F:glycosyltransferase activity"/>
    <property type="evidence" value="ECO:0007669"/>
    <property type="project" value="InterPro"/>
</dbReference>
<feature type="domain" description="Glycosyl transferase family 1" evidence="2">
    <location>
        <begin position="200"/>
        <end position="341"/>
    </location>
</feature>
<name>A0A1F8B9U4_9BACT</name>
<dbReference type="Proteomes" id="UP000176404">
    <property type="component" value="Unassembled WGS sequence"/>
</dbReference>
<dbReference type="PANTHER" id="PTHR46401">
    <property type="entry name" value="GLYCOSYLTRANSFERASE WBBK-RELATED"/>
    <property type="match status" value="1"/>
</dbReference>
<keyword evidence="1" id="KW-0808">Transferase</keyword>
<dbReference type="Pfam" id="PF00534">
    <property type="entry name" value="Glycos_transf_1"/>
    <property type="match status" value="1"/>
</dbReference>
<evidence type="ECO:0000313" key="4">
    <source>
        <dbReference type="EMBL" id="OGM60812.1"/>
    </source>
</evidence>
<dbReference type="Gene3D" id="3.40.50.2000">
    <property type="entry name" value="Glycogen Phosphorylase B"/>
    <property type="match status" value="2"/>
</dbReference>
<evidence type="ECO:0000259" key="2">
    <source>
        <dbReference type="Pfam" id="PF00534"/>
    </source>
</evidence>
<reference evidence="4 5" key="1">
    <citation type="journal article" date="2016" name="Nat. Commun.">
        <title>Thousands of microbial genomes shed light on interconnected biogeochemical processes in an aquifer system.</title>
        <authorList>
            <person name="Anantharaman K."/>
            <person name="Brown C.T."/>
            <person name="Hug L.A."/>
            <person name="Sharon I."/>
            <person name="Castelle C.J."/>
            <person name="Probst A.J."/>
            <person name="Thomas B.C."/>
            <person name="Singh A."/>
            <person name="Wilkins M.J."/>
            <person name="Karaoz U."/>
            <person name="Brodie E.L."/>
            <person name="Williams K.H."/>
            <person name="Hubbard S.S."/>
            <person name="Banfield J.F."/>
        </authorList>
    </citation>
    <scope>NUCLEOTIDE SEQUENCE [LARGE SCALE GENOMIC DNA]</scope>
</reference>
<accession>A0A1F8B9U4</accession>
<protein>
    <recommendedName>
        <fullName evidence="6">Glycosyl transferase family 1 domain-containing protein</fullName>
    </recommendedName>
</protein>
<evidence type="ECO:0000313" key="5">
    <source>
        <dbReference type="Proteomes" id="UP000176404"/>
    </source>
</evidence>
<dbReference type="AlphaFoldDB" id="A0A1F8B9U4"/>
<dbReference type="InterPro" id="IPR028098">
    <property type="entry name" value="Glyco_trans_4-like_N"/>
</dbReference>
<feature type="domain" description="Glycosyltransferase subfamily 4-like N-terminal" evidence="3">
    <location>
        <begin position="77"/>
        <end position="178"/>
    </location>
</feature>
<dbReference type="SUPFAM" id="SSF53756">
    <property type="entry name" value="UDP-Glycosyltransferase/glycogen phosphorylase"/>
    <property type="match status" value="1"/>
</dbReference>
<dbReference type="EMBL" id="MGHD01000003">
    <property type="protein sequence ID" value="OGM60812.1"/>
    <property type="molecule type" value="Genomic_DNA"/>
</dbReference>
<dbReference type="FunFam" id="3.40.50.2000:FF:000119">
    <property type="entry name" value="Glycosyl transferase group 1"/>
    <property type="match status" value="1"/>
</dbReference>